<keyword evidence="2" id="KW-1185">Reference proteome</keyword>
<organism evidence="1 2">
    <name type="scientific">Mycena metata</name>
    <dbReference type="NCBI Taxonomy" id="1033252"/>
    <lineage>
        <taxon>Eukaryota</taxon>
        <taxon>Fungi</taxon>
        <taxon>Dikarya</taxon>
        <taxon>Basidiomycota</taxon>
        <taxon>Agaricomycotina</taxon>
        <taxon>Agaricomycetes</taxon>
        <taxon>Agaricomycetidae</taxon>
        <taxon>Agaricales</taxon>
        <taxon>Marasmiineae</taxon>
        <taxon>Mycenaceae</taxon>
        <taxon>Mycena</taxon>
    </lineage>
</organism>
<reference evidence="1" key="1">
    <citation type="submission" date="2023-03" db="EMBL/GenBank/DDBJ databases">
        <title>Massive genome expansion in bonnet fungi (Mycena s.s.) driven by repeated elements and novel gene families across ecological guilds.</title>
        <authorList>
            <consortium name="Lawrence Berkeley National Laboratory"/>
            <person name="Harder C.B."/>
            <person name="Miyauchi S."/>
            <person name="Viragh M."/>
            <person name="Kuo A."/>
            <person name="Thoen E."/>
            <person name="Andreopoulos B."/>
            <person name="Lu D."/>
            <person name="Skrede I."/>
            <person name="Drula E."/>
            <person name="Henrissat B."/>
            <person name="Morin E."/>
            <person name="Kohler A."/>
            <person name="Barry K."/>
            <person name="LaButti K."/>
            <person name="Morin E."/>
            <person name="Salamov A."/>
            <person name="Lipzen A."/>
            <person name="Mereny Z."/>
            <person name="Hegedus B."/>
            <person name="Baldrian P."/>
            <person name="Stursova M."/>
            <person name="Weitz H."/>
            <person name="Taylor A."/>
            <person name="Grigoriev I.V."/>
            <person name="Nagy L.G."/>
            <person name="Martin F."/>
            <person name="Kauserud H."/>
        </authorList>
    </citation>
    <scope>NUCLEOTIDE SEQUENCE</scope>
    <source>
        <strain evidence="1">CBHHK182m</strain>
    </source>
</reference>
<dbReference type="AlphaFoldDB" id="A0AAD7I9H7"/>
<sequence length="557" mass="63600">MDSKSELKPEITLKTKRFEEDEPSLGQHIGAFFPQAKDFVITGGRFESITHVHRTLPPFPDFREIPLGDLYLYHELGTVHRRYPGGPLRRIFSSGILGSNTRMTAILYEGESAEQQWREEVLRYSRLRHPNIAQLLGVVSSGLHGAVFHDDLIPYEEVLQKYKSSHFLTVDFWACMETEFRVRTVLFHSRTAHFTAGRGSIYGIFIQKTPGEGMAYARLLQLIIAQHWTDYTVWIRPSSRRLCLDLSTATSYVPLYLADVGPRQNRGSRRPQDSEIISSLSHQDYHSICYWHLCQFHQFFIPPEMPVRLGSVGRLADSKYDNSVEVGFLPELRLRDSGWNRADIFPDPMPWVVPNGTSVVLMDNGWIRVNSNQVGGLYRRRICAEPFYARSWLAHANHTFDSLDVTSNFDNYFLTDVIHYWLGFLGGRIPIPPGYLFLCPLDTLCADMPGGFRVPDCPAYWSFDRSGIQRLRSKDANRLGFPTIKVQIEVWGKFWDSSVYAGIAQFHKAQKFDARDLEAEYPRFHVDCGREAFSARGGARYCGNTAFLAGGTERSGA</sequence>
<evidence type="ECO:0000313" key="2">
    <source>
        <dbReference type="Proteomes" id="UP001215598"/>
    </source>
</evidence>
<gene>
    <name evidence="1" type="ORF">B0H16DRAFT_99121</name>
</gene>
<proteinExistence type="predicted"/>
<protein>
    <recommendedName>
        <fullName evidence="3">Protein kinase domain-containing protein</fullName>
    </recommendedName>
</protein>
<dbReference type="Proteomes" id="UP001215598">
    <property type="component" value="Unassembled WGS sequence"/>
</dbReference>
<accession>A0AAD7I9H7</accession>
<dbReference type="EMBL" id="JARKIB010000113">
    <property type="protein sequence ID" value="KAJ7738116.1"/>
    <property type="molecule type" value="Genomic_DNA"/>
</dbReference>
<evidence type="ECO:0008006" key="3">
    <source>
        <dbReference type="Google" id="ProtNLM"/>
    </source>
</evidence>
<comment type="caution">
    <text evidence="1">The sequence shown here is derived from an EMBL/GenBank/DDBJ whole genome shotgun (WGS) entry which is preliminary data.</text>
</comment>
<evidence type="ECO:0000313" key="1">
    <source>
        <dbReference type="EMBL" id="KAJ7738116.1"/>
    </source>
</evidence>
<name>A0AAD7I9H7_9AGAR</name>